<dbReference type="GO" id="GO:0016746">
    <property type="term" value="F:acyltransferase activity"/>
    <property type="evidence" value="ECO:0007669"/>
    <property type="project" value="UniProtKB-KW"/>
</dbReference>
<gene>
    <name evidence="3" type="ORF">PQU92_08645</name>
</gene>
<dbReference type="PANTHER" id="PTHR31438">
    <property type="entry name" value="LYSINE N-ACYLTRANSFERASE C17G9.06C-RELATED"/>
    <property type="match status" value="1"/>
</dbReference>
<evidence type="ECO:0000313" key="3">
    <source>
        <dbReference type="EMBL" id="MDC7683342.1"/>
    </source>
</evidence>
<keyword evidence="3" id="KW-0808">Transferase</keyword>
<dbReference type="PANTHER" id="PTHR31438:SF1">
    <property type="entry name" value="LYSINE N-ACYLTRANSFERASE C17G9.06C-RELATED"/>
    <property type="match status" value="1"/>
</dbReference>
<keyword evidence="4" id="KW-1185">Reference proteome</keyword>
<evidence type="ECO:0000256" key="1">
    <source>
        <dbReference type="ARBA" id="ARBA00023251"/>
    </source>
</evidence>
<dbReference type="Proteomes" id="UP001214854">
    <property type="component" value="Unassembled WGS sequence"/>
</dbReference>
<dbReference type="Pfam" id="PF13523">
    <property type="entry name" value="Acetyltransf_8"/>
    <property type="match status" value="1"/>
</dbReference>
<proteinExistence type="predicted"/>
<name>A0ABT5HTF4_9CAUL</name>
<comment type="caution">
    <text evidence="3">The sequence shown here is derived from an EMBL/GenBank/DDBJ whole genome shotgun (WGS) entry which is preliminary data.</text>
</comment>
<dbReference type="InterPro" id="IPR000182">
    <property type="entry name" value="GNAT_dom"/>
</dbReference>
<dbReference type="SUPFAM" id="SSF55729">
    <property type="entry name" value="Acyl-CoA N-acyltransferases (Nat)"/>
    <property type="match status" value="1"/>
</dbReference>
<keyword evidence="1" id="KW-0046">Antibiotic resistance</keyword>
<dbReference type="RefSeq" id="WP_272747816.1">
    <property type="nucleotide sequence ID" value="NZ_JAQQKX010000005.1"/>
</dbReference>
<dbReference type="EC" id="2.3.1.-" evidence="3"/>
<keyword evidence="3" id="KW-0012">Acyltransferase</keyword>
<dbReference type="EMBL" id="JAQQKX010000005">
    <property type="protein sequence ID" value="MDC7683342.1"/>
    <property type="molecule type" value="Genomic_DNA"/>
</dbReference>
<dbReference type="PROSITE" id="PS51186">
    <property type="entry name" value="GNAT"/>
    <property type="match status" value="1"/>
</dbReference>
<organism evidence="3 4">
    <name type="scientific">Asticcacaulis aquaticus</name>
    <dbReference type="NCBI Taxonomy" id="2984212"/>
    <lineage>
        <taxon>Bacteria</taxon>
        <taxon>Pseudomonadati</taxon>
        <taxon>Pseudomonadota</taxon>
        <taxon>Alphaproteobacteria</taxon>
        <taxon>Caulobacterales</taxon>
        <taxon>Caulobacteraceae</taxon>
        <taxon>Asticcacaulis</taxon>
    </lineage>
</organism>
<feature type="domain" description="N-acetyltransferase" evidence="2">
    <location>
        <begin position="2"/>
        <end position="170"/>
    </location>
</feature>
<evidence type="ECO:0000259" key="2">
    <source>
        <dbReference type="PROSITE" id="PS51186"/>
    </source>
</evidence>
<accession>A0ABT5HTF4</accession>
<reference evidence="3 4" key="1">
    <citation type="submission" date="2023-01" db="EMBL/GenBank/DDBJ databases">
        <title>Novel species of the genus Asticcacaulis isolated from rivers.</title>
        <authorList>
            <person name="Lu H."/>
        </authorList>
    </citation>
    <scope>NUCLEOTIDE SEQUENCE [LARGE SCALE GENOMIC DNA]</scope>
    <source>
        <strain evidence="3 4">BYS171W</strain>
    </source>
</reference>
<dbReference type="Gene3D" id="3.40.630.30">
    <property type="match status" value="1"/>
</dbReference>
<evidence type="ECO:0000313" key="4">
    <source>
        <dbReference type="Proteomes" id="UP001214854"/>
    </source>
</evidence>
<sequence>MISFRPLTDNDAGLLLLWLSSPHVQQWWGHDGQSAEDAVEDALAYVGAANGTGYIFNWHGNPAGYVQSYECCPEHEADDPCYAESPRGTFLIDLFVGDASLLGEGVGTEALRMVCEGMFKKGAQVVRVAPHSANLAAVRCCEKAGFAPSDAAVSGGLRLMCRTPDIAAYV</sequence>
<protein>
    <submittedName>
        <fullName evidence="3">GNAT family N-acetyltransferase</fullName>
        <ecNumber evidence="3">2.3.1.-</ecNumber>
    </submittedName>
</protein>
<dbReference type="InterPro" id="IPR016181">
    <property type="entry name" value="Acyl_CoA_acyltransferase"/>
</dbReference>